<keyword evidence="2" id="KW-0812">Transmembrane</keyword>
<dbReference type="InterPro" id="IPR053231">
    <property type="entry name" value="GPCR_LN-TM7"/>
</dbReference>
<feature type="region of interest" description="Disordered" evidence="1">
    <location>
        <begin position="500"/>
        <end position="523"/>
    </location>
</feature>
<feature type="transmembrane region" description="Helical" evidence="2">
    <location>
        <begin position="467"/>
        <end position="487"/>
    </location>
</feature>
<dbReference type="Proteomes" id="UP000005408">
    <property type="component" value="Unassembled WGS sequence"/>
</dbReference>
<evidence type="ECO:0000313" key="3">
    <source>
        <dbReference type="EnsemblMetazoa" id="G30151.1:cds"/>
    </source>
</evidence>
<evidence type="ECO:0000313" key="4">
    <source>
        <dbReference type="Proteomes" id="UP000005408"/>
    </source>
</evidence>
<dbReference type="PANTHER" id="PTHR45902:SF1">
    <property type="entry name" value="LATROPHILIN RECEPTOR-LIKE PROTEIN A"/>
    <property type="match status" value="1"/>
</dbReference>
<keyword evidence="2" id="KW-1133">Transmembrane helix</keyword>
<dbReference type="PANTHER" id="PTHR45902">
    <property type="entry name" value="LATROPHILIN RECEPTOR-LIKE PROTEIN A"/>
    <property type="match status" value="1"/>
</dbReference>
<feature type="compositionally biased region" description="Basic and acidic residues" evidence="1">
    <location>
        <begin position="500"/>
        <end position="513"/>
    </location>
</feature>
<protein>
    <recommendedName>
        <fullName evidence="5">G-protein coupled receptors family 2 profile 2 domain-containing protein</fullName>
    </recommendedName>
</protein>
<organism evidence="3 4">
    <name type="scientific">Magallana gigas</name>
    <name type="common">Pacific oyster</name>
    <name type="synonym">Crassostrea gigas</name>
    <dbReference type="NCBI Taxonomy" id="29159"/>
    <lineage>
        <taxon>Eukaryota</taxon>
        <taxon>Metazoa</taxon>
        <taxon>Spiralia</taxon>
        <taxon>Lophotrochozoa</taxon>
        <taxon>Mollusca</taxon>
        <taxon>Bivalvia</taxon>
        <taxon>Autobranchia</taxon>
        <taxon>Pteriomorphia</taxon>
        <taxon>Ostreida</taxon>
        <taxon>Ostreoidea</taxon>
        <taxon>Ostreidae</taxon>
        <taxon>Magallana</taxon>
    </lineage>
</organism>
<keyword evidence="2" id="KW-0472">Membrane</keyword>
<proteinExistence type="predicted"/>
<name>A0A8W8LUL5_MAGGI</name>
<feature type="transmembrane region" description="Helical" evidence="2">
    <location>
        <begin position="440"/>
        <end position="461"/>
    </location>
</feature>
<dbReference type="EnsemblMetazoa" id="G30151.1">
    <property type="protein sequence ID" value="G30151.1:cds"/>
    <property type="gene ID" value="G30151"/>
</dbReference>
<reference evidence="3" key="1">
    <citation type="submission" date="2022-08" db="UniProtKB">
        <authorList>
            <consortium name="EnsemblMetazoa"/>
        </authorList>
    </citation>
    <scope>IDENTIFICATION</scope>
    <source>
        <strain evidence="3">05x7-T-G4-1.051#20</strain>
    </source>
</reference>
<dbReference type="AlphaFoldDB" id="A0A8W8LUL5"/>
<evidence type="ECO:0008006" key="5">
    <source>
        <dbReference type="Google" id="ProtNLM"/>
    </source>
</evidence>
<dbReference type="Gene3D" id="1.20.1070.10">
    <property type="entry name" value="Rhodopsin 7-helix transmembrane proteins"/>
    <property type="match status" value="1"/>
</dbReference>
<feature type="transmembrane region" description="Helical" evidence="2">
    <location>
        <begin position="397"/>
        <end position="420"/>
    </location>
</feature>
<accession>A0A8W8LUL5</accession>
<sequence length="523" mass="59497">MELTTHDKIIGLCDLGKRLTEGKMKILAILICIHFSIVTRFSNSMSFNLTNLMMHQLTMCGPAGICNITRFNFKDLDMQNMPNSHKLCPNCFCDNSCFGRGDCCPDKYFALSGLVCDNVTFVNATQDESRLQRSFFLTIKNCPHGTEQVKAKMCEHEYEDLNKLKYPPVTSTITNLTYANRFCAQCHDETSYQFWNLDIKCKEFLDINFLSSFKEVIDSGIEKSPYVPPKFLSKSLEWYPIYRNLFVYSDHDEVLSENESPKCKSTQAYISKLNQCRNLTCYPGKYLHNGTCRALFTVSKNLGYFSTLDYQGNVSSLLPVYDLLVIISKEIKQTILSELQIGSDSIEYLFVQIDQTCFKKNQMLSSQQFSGSVSVSGNGDIGYGNRRCFIDNPYSRLASFIIPIGVICICSLLFFVRTIISIKRVPNIPGNQSARNEFGIFCRLFTITGIAWALQIIDGFLPFSTFSYISSIINSLQGTAIFIAFFLNKRVMNCKCTTRNDSHNKTQAKRDSTEESYTDVTRL</sequence>
<evidence type="ECO:0000256" key="2">
    <source>
        <dbReference type="SAM" id="Phobius"/>
    </source>
</evidence>
<keyword evidence="4" id="KW-1185">Reference proteome</keyword>
<evidence type="ECO:0000256" key="1">
    <source>
        <dbReference type="SAM" id="MobiDB-lite"/>
    </source>
</evidence>